<dbReference type="Proteomes" id="UP000032142">
    <property type="component" value="Unassembled WGS sequence"/>
</dbReference>
<gene>
    <name evidence="1" type="ORF">F383_15769</name>
</gene>
<dbReference type="EMBL" id="KN451766">
    <property type="protein sequence ID" value="KHG29756.1"/>
    <property type="molecule type" value="Genomic_DNA"/>
</dbReference>
<protein>
    <submittedName>
        <fullName evidence="1">Uncharacterized protein</fullName>
    </submittedName>
</protein>
<sequence length="18" mass="2208">MVIQCMRSKFFPIFIFCP</sequence>
<accession>A0A0B0Q1Q6</accession>
<reference evidence="2" key="1">
    <citation type="submission" date="2014-09" db="EMBL/GenBank/DDBJ databases">
        <authorList>
            <person name="Mudge J."/>
            <person name="Ramaraj T."/>
            <person name="Lindquist I.E."/>
            <person name="Bharti A.K."/>
            <person name="Sundararajan A."/>
            <person name="Cameron C.T."/>
            <person name="Woodward J.E."/>
            <person name="May G.D."/>
            <person name="Brubaker C."/>
            <person name="Broadhvest J."/>
            <person name="Wilkins T.A."/>
        </authorList>
    </citation>
    <scope>NUCLEOTIDE SEQUENCE</scope>
    <source>
        <strain evidence="2">cv. AKA8401</strain>
    </source>
</reference>
<evidence type="ECO:0000313" key="2">
    <source>
        <dbReference type="Proteomes" id="UP000032142"/>
    </source>
</evidence>
<evidence type="ECO:0000313" key="1">
    <source>
        <dbReference type="EMBL" id="KHG29756.1"/>
    </source>
</evidence>
<dbReference type="AlphaFoldDB" id="A0A0B0Q1Q6"/>
<name>A0A0B0Q1Q6_GOSAR</name>
<organism evidence="1 2">
    <name type="scientific">Gossypium arboreum</name>
    <name type="common">Tree cotton</name>
    <name type="synonym">Gossypium nanking</name>
    <dbReference type="NCBI Taxonomy" id="29729"/>
    <lineage>
        <taxon>Eukaryota</taxon>
        <taxon>Viridiplantae</taxon>
        <taxon>Streptophyta</taxon>
        <taxon>Embryophyta</taxon>
        <taxon>Tracheophyta</taxon>
        <taxon>Spermatophyta</taxon>
        <taxon>Magnoliopsida</taxon>
        <taxon>eudicotyledons</taxon>
        <taxon>Gunneridae</taxon>
        <taxon>Pentapetalae</taxon>
        <taxon>rosids</taxon>
        <taxon>malvids</taxon>
        <taxon>Malvales</taxon>
        <taxon>Malvaceae</taxon>
        <taxon>Malvoideae</taxon>
        <taxon>Gossypium</taxon>
    </lineage>
</organism>
<keyword evidence="2" id="KW-1185">Reference proteome</keyword>
<proteinExistence type="predicted"/>